<reference evidence="1 2" key="1">
    <citation type="journal article" date="2018" name="Nat. Ecol. Evol.">
        <title>Pezizomycetes genomes reveal the molecular basis of ectomycorrhizal truffle lifestyle.</title>
        <authorList>
            <person name="Murat C."/>
            <person name="Payen T."/>
            <person name="Noel B."/>
            <person name="Kuo A."/>
            <person name="Morin E."/>
            <person name="Chen J."/>
            <person name="Kohler A."/>
            <person name="Krizsan K."/>
            <person name="Balestrini R."/>
            <person name="Da Silva C."/>
            <person name="Montanini B."/>
            <person name="Hainaut M."/>
            <person name="Levati E."/>
            <person name="Barry K.W."/>
            <person name="Belfiori B."/>
            <person name="Cichocki N."/>
            <person name="Clum A."/>
            <person name="Dockter R.B."/>
            <person name="Fauchery L."/>
            <person name="Guy J."/>
            <person name="Iotti M."/>
            <person name="Le Tacon F."/>
            <person name="Lindquist E.A."/>
            <person name="Lipzen A."/>
            <person name="Malagnac F."/>
            <person name="Mello A."/>
            <person name="Molinier V."/>
            <person name="Miyauchi S."/>
            <person name="Poulain J."/>
            <person name="Riccioni C."/>
            <person name="Rubini A."/>
            <person name="Sitrit Y."/>
            <person name="Splivallo R."/>
            <person name="Traeger S."/>
            <person name="Wang M."/>
            <person name="Zifcakova L."/>
            <person name="Wipf D."/>
            <person name="Zambonelli A."/>
            <person name="Paolocci F."/>
            <person name="Nowrousian M."/>
            <person name="Ottonello S."/>
            <person name="Baldrian P."/>
            <person name="Spatafora J.W."/>
            <person name="Henrissat B."/>
            <person name="Nagy L.G."/>
            <person name="Aury J.M."/>
            <person name="Wincker P."/>
            <person name="Grigoriev I.V."/>
            <person name="Bonfante P."/>
            <person name="Martin F.M."/>
        </authorList>
    </citation>
    <scope>NUCLEOTIDE SEQUENCE [LARGE SCALE GENOMIC DNA]</scope>
    <source>
        <strain evidence="1 2">RN42</strain>
    </source>
</reference>
<sequence length="268" mass="30867">MAHDVGGIAGYKRQHSYCPDGVRKRAKLVTPADFFANGPGLTELPIKGVSTASLTSTEKTLRAMQMAPPPPGTKTSPVIEEWNARVHSILITRSFDESTFRRLPEYGMIIDRTDANIAKYGHATFLGMYGRAFRLPGQRNRTVLRRQLPRSRNHFGLPDKRAYQREEDLDWESFHQEQYLMRSLAEIVANEEFELKVGDVDTELLHRGLEDCSRMDYWNGVLKLAHGLRFVEKSMKPLSREGELQEFYRKGRDLHRTSRKLFRRAESV</sequence>
<dbReference type="EMBL" id="ML119648">
    <property type="protein sequence ID" value="RPA86802.1"/>
    <property type="molecule type" value="Genomic_DNA"/>
</dbReference>
<name>A0A3N4IKY7_ASCIM</name>
<dbReference type="Proteomes" id="UP000275078">
    <property type="component" value="Unassembled WGS sequence"/>
</dbReference>
<evidence type="ECO:0000313" key="1">
    <source>
        <dbReference type="EMBL" id="RPA86802.1"/>
    </source>
</evidence>
<gene>
    <name evidence="1" type="ORF">BJ508DRAFT_321383</name>
</gene>
<organism evidence="1 2">
    <name type="scientific">Ascobolus immersus RN42</name>
    <dbReference type="NCBI Taxonomy" id="1160509"/>
    <lineage>
        <taxon>Eukaryota</taxon>
        <taxon>Fungi</taxon>
        <taxon>Dikarya</taxon>
        <taxon>Ascomycota</taxon>
        <taxon>Pezizomycotina</taxon>
        <taxon>Pezizomycetes</taxon>
        <taxon>Pezizales</taxon>
        <taxon>Ascobolaceae</taxon>
        <taxon>Ascobolus</taxon>
    </lineage>
</organism>
<accession>A0A3N4IKY7</accession>
<keyword evidence="2" id="KW-1185">Reference proteome</keyword>
<protein>
    <submittedName>
        <fullName evidence="1">Uncharacterized protein</fullName>
    </submittedName>
</protein>
<evidence type="ECO:0000313" key="2">
    <source>
        <dbReference type="Proteomes" id="UP000275078"/>
    </source>
</evidence>
<proteinExistence type="predicted"/>
<dbReference type="AlphaFoldDB" id="A0A3N4IKY7"/>